<dbReference type="EMBL" id="NRST01000001">
    <property type="protein sequence ID" value="PAW53908.1"/>
    <property type="molecule type" value="Genomic_DNA"/>
</dbReference>
<name>A0A2A2PE96_9PSED</name>
<evidence type="ECO:0000313" key="1">
    <source>
        <dbReference type="EMBL" id="PAW53908.1"/>
    </source>
</evidence>
<sequence>MTTPTSLQNTNLVLAPPFVQGATDSVIGARIGVPLAIYNLVPDGLGARVRIDPPLAGTVDPTDTIVLKLKGEVAPLDSKPVGNPDAPIEMRIPVGRLHSDRINELYYEIFRNSQNFSSSTPMLEALFNMIRPGLKDVRPDIVGHSELGMTLPDEIKNGVGPGFVSAQVCFTYPYCRAYDTITLKCNGEIVTFKVGANDAPQPPDPGSPAPTTVCFIVDRAFLDKAIRPSGKLDFSFTVTDQLLNTPDPDAVWSASQTVDEDLDGKRLQGVIYRERPNDPGDVSEIIDLELLGTNRLQVIVLTNDPRLLAGDVIDGTYTASAEGKLDVVVPLKGVVEADEFGQKKVLILWVDNNKVIAGSTVKSMYAVLRNGTSIGQSVAAMARVVGEGLPDLLPPRFQKSVGGVLDPLDPANLKGANGQVEVLGFRSGDVVKLIGSWAGSPTFDFKPLNSASRANFPLDSAFLAANMGKQLKLRYVLQRNGKLYDSQVLDASVKRIADHDPRLPVPTIDGNDTSNLDATKLLPSSVLQLPAYAHQVSGQSGWLRYEGVDSKGNPVFHDDLNGDALSAGPGLVRPVPLTWLQGLMDGSVFTILFSLNYDGVANAGLAVKFPVRSYTVQAQPEVVVAFLNAPYTATTGGQVTGIELLVTQAGLPSAGQTVTITLPQGTTFAGGAGTKDFVTGVDGKIAVNGVKAGSVEGDHSITAVSGRATASARLSIRADEGEVIDHTDFTNGTNGWSVHSGAQTLMKEGQDGFLRFISGTNSLSAITKTFSLTKGKYQLTITARTTHQTSNLWYLFHNAWATAPLGTFWSEVSSELTLSADVNKSVSCGFPRAGTNGNLGDITSIKIIKLKAN</sequence>
<evidence type="ECO:0000313" key="2">
    <source>
        <dbReference type="Proteomes" id="UP000217830"/>
    </source>
</evidence>
<dbReference type="AlphaFoldDB" id="A0A2A2PE96"/>
<dbReference type="RefSeq" id="WP_095666686.1">
    <property type="nucleotide sequence ID" value="NZ_NRSS01000004.1"/>
</dbReference>
<protein>
    <submittedName>
        <fullName evidence="1">Uncharacterized protein</fullName>
    </submittedName>
</protein>
<gene>
    <name evidence="1" type="ORF">CKQ80_00965</name>
</gene>
<reference evidence="1 2" key="1">
    <citation type="submission" date="2017-08" db="EMBL/GenBank/DDBJ databases">
        <title>Draft Genome Sequence of Pseudomonas moraviensis TYU6, isolated from Taxus cuspidata by using PacBio Single-Molecule Real-Time Technology.</title>
        <authorList>
            <person name="Baek K.-H."/>
            <person name="Mishra A.K."/>
        </authorList>
    </citation>
    <scope>NUCLEOTIDE SEQUENCE [LARGE SCALE GENOMIC DNA]</scope>
    <source>
        <strain evidence="1 2">TYU6</strain>
    </source>
</reference>
<keyword evidence="2" id="KW-1185">Reference proteome</keyword>
<organism evidence="1 2">
    <name type="scientific">Pseudomonas moraviensis</name>
    <dbReference type="NCBI Taxonomy" id="321662"/>
    <lineage>
        <taxon>Bacteria</taxon>
        <taxon>Pseudomonadati</taxon>
        <taxon>Pseudomonadota</taxon>
        <taxon>Gammaproteobacteria</taxon>
        <taxon>Pseudomonadales</taxon>
        <taxon>Pseudomonadaceae</taxon>
        <taxon>Pseudomonas</taxon>
    </lineage>
</organism>
<comment type="caution">
    <text evidence="1">The sequence shown here is derived from an EMBL/GenBank/DDBJ whole genome shotgun (WGS) entry which is preliminary data.</text>
</comment>
<accession>A0A2A2PE96</accession>
<proteinExistence type="predicted"/>
<dbReference type="Proteomes" id="UP000217830">
    <property type="component" value="Unassembled WGS sequence"/>
</dbReference>